<dbReference type="InterPro" id="IPR025558">
    <property type="entry name" value="DUF4283"/>
</dbReference>
<evidence type="ECO:0000313" key="4">
    <source>
        <dbReference type="Proteomes" id="UP000824890"/>
    </source>
</evidence>
<organism evidence="3 4">
    <name type="scientific">Brassica napus</name>
    <name type="common">Rape</name>
    <dbReference type="NCBI Taxonomy" id="3708"/>
    <lineage>
        <taxon>Eukaryota</taxon>
        <taxon>Viridiplantae</taxon>
        <taxon>Streptophyta</taxon>
        <taxon>Embryophyta</taxon>
        <taxon>Tracheophyta</taxon>
        <taxon>Spermatophyta</taxon>
        <taxon>Magnoliopsida</taxon>
        <taxon>eudicotyledons</taxon>
        <taxon>Gunneridae</taxon>
        <taxon>Pentapetalae</taxon>
        <taxon>rosids</taxon>
        <taxon>malvids</taxon>
        <taxon>Brassicales</taxon>
        <taxon>Brassicaceae</taxon>
        <taxon>Brassiceae</taxon>
        <taxon>Brassica</taxon>
    </lineage>
</organism>
<dbReference type="PANTHER" id="PTHR31286:SF175">
    <property type="entry name" value="DUF4283 DOMAIN-CONTAINING PROTEIN"/>
    <property type="match status" value="1"/>
</dbReference>
<comment type="caution">
    <text evidence="3">The sequence shown here is derived from an EMBL/GenBank/DDBJ whole genome shotgun (WGS) entry which is preliminary data.</text>
</comment>
<reference evidence="3 4" key="1">
    <citation type="submission" date="2021-05" db="EMBL/GenBank/DDBJ databases">
        <title>Genome Assembly of Synthetic Allotetraploid Brassica napus Reveals Homoeologous Exchanges between Subgenomes.</title>
        <authorList>
            <person name="Davis J.T."/>
        </authorList>
    </citation>
    <scope>NUCLEOTIDE SEQUENCE [LARGE SCALE GENOMIC DNA]</scope>
    <source>
        <strain evidence="4">cv. Da-Ae</strain>
        <tissue evidence="3">Seedling</tissue>
    </source>
</reference>
<dbReference type="InterPro" id="IPR040256">
    <property type="entry name" value="At4g02000-like"/>
</dbReference>
<evidence type="ECO:0000256" key="1">
    <source>
        <dbReference type="SAM" id="MobiDB-lite"/>
    </source>
</evidence>
<dbReference type="PANTHER" id="PTHR31286">
    <property type="entry name" value="GLYCINE-RICH CELL WALL STRUCTURAL PROTEIN 1.8-LIKE"/>
    <property type="match status" value="1"/>
</dbReference>
<dbReference type="EMBL" id="JAGKQM010000019">
    <property type="protein sequence ID" value="KAH0860076.1"/>
    <property type="molecule type" value="Genomic_DNA"/>
</dbReference>
<evidence type="ECO:0000259" key="2">
    <source>
        <dbReference type="Pfam" id="PF14111"/>
    </source>
</evidence>
<feature type="region of interest" description="Disordered" evidence="1">
    <location>
        <begin position="403"/>
        <end position="429"/>
    </location>
</feature>
<gene>
    <name evidence="3" type="ORF">HID58_088337</name>
</gene>
<accession>A0ABQ7XW30</accession>
<protein>
    <recommendedName>
        <fullName evidence="2">DUF4283 domain-containing protein</fullName>
    </recommendedName>
</protein>
<evidence type="ECO:0000313" key="3">
    <source>
        <dbReference type="EMBL" id="KAH0860076.1"/>
    </source>
</evidence>
<sequence>GLGFSTVALPSEGSARRRFSPPPLFYSASSCRDAPLEKKYRPSFALSFKARRLIRYVRKPSMAKKKNKSISLVDLPEIDVAASGSSTLGINLSSLANLPFGSATAASGFLVPTQSSLVSGHGSPVGPVLPLVVVSPSTLHSDSPPISEFVLLSVLGSNLAEAVASPSKNYAALLKSSAQLQELGIPVEHVSGAPFVLIPDENIEAAKLKFKDFIYARFHGDYPLMGENHWCRKCGLGMNWPKDLCPQHWTMYVSSSSYNPRTREVLLSRTCWNIGGLPMFVAPWSPDYSPDEPPLTTAIVPVEMRNVPYLIFNRESLSRIATAVGKPDSLAPETERKENFEVAKLYVRVDLTAPLPNKIISGFFNGREVEIDVSYTWLPVKYDVCKKFGHSSVKCAVGVSEVGPEKTGARKSPPETSRRRSKSRPSRSIEKKLKEGIFCYVPVIQDSQGAGCLVPTITPLLQPPDGDLEEGEICQKTLKDTKLSQPPLDIEFVSPTAEEQKHDKNEAQSAAFEDDSKESNPAAPSESTATGVIDLAEVSTGSVEDGLVSAAADGGHSGILLNDSEKDSGNVITTLSTLTDTGSAVVSVETHGAGNSEEHNTNHPVEEHERENPFFLVRNRKSGRKAAKHL</sequence>
<feature type="domain" description="DUF4283" evidence="2">
    <location>
        <begin position="208"/>
        <end position="292"/>
    </location>
</feature>
<name>A0ABQ7XW30_BRANA</name>
<dbReference type="Proteomes" id="UP000824890">
    <property type="component" value="Unassembled WGS sequence"/>
</dbReference>
<dbReference type="Pfam" id="PF14111">
    <property type="entry name" value="DUF4283"/>
    <property type="match status" value="1"/>
</dbReference>
<feature type="region of interest" description="Disordered" evidence="1">
    <location>
        <begin position="494"/>
        <end position="532"/>
    </location>
</feature>
<keyword evidence="4" id="KW-1185">Reference proteome</keyword>
<feature type="non-terminal residue" evidence="3">
    <location>
        <position position="1"/>
    </location>
</feature>
<proteinExistence type="predicted"/>
<feature type="compositionally biased region" description="Basic and acidic residues" evidence="1">
    <location>
        <begin position="403"/>
        <end position="418"/>
    </location>
</feature>